<dbReference type="OrthoDB" id="9790413at2"/>
<accession>A0A422QEB8</accession>
<dbReference type="InterPro" id="IPR001647">
    <property type="entry name" value="HTH_TetR"/>
</dbReference>
<feature type="region of interest" description="Disordered" evidence="3">
    <location>
        <begin position="1"/>
        <end position="25"/>
    </location>
</feature>
<dbReference type="PANTHER" id="PTHR30055">
    <property type="entry name" value="HTH-TYPE TRANSCRIPTIONAL REGULATOR RUTR"/>
    <property type="match status" value="1"/>
</dbReference>
<dbReference type="PANTHER" id="PTHR30055:SF226">
    <property type="entry name" value="HTH-TYPE TRANSCRIPTIONAL REGULATOR PKSA"/>
    <property type="match status" value="1"/>
</dbReference>
<feature type="DNA-binding region" description="H-T-H motif" evidence="2">
    <location>
        <begin position="48"/>
        <end position="67"/>
    </location>
</feature>
<feature type="compositionally biased region" description="Low complexity" evidence="3">
    <location>
        <begin position="1"/>
        <end position="20"/>
    </location>
</feature>
<evidence type="ECO:0000256" key="1">
    <source>
        <dbReference type="ARBA" id="ARBA00023125"/>
    </source>
</evidence>
<dbReference type="Gene3D" id="1.10.357.10">
    <property type="entry name" value="Tetracycline Repressor, domain 2"/>
    <property type="match status" value="1"/>
</dbReference>
<dbReference type="RefSeq" id="WP_123071817.1">
    <property type="nucleotide sequence ID" value="NZ_JSAB01000354.1"/>
</dbReference>
<name>A0A422QEB8_9BURK</name>
<dbReference type="Proteomes" id="UP000283254">
    <property type="component" value="Unassembled WGS sequence"/>
</dbReference>
<gene>
    <name evidence="5" type="ORF">NM04_23650</name>
</gene>
<comment type="caution">
    <text evidence="5">The sequence shown here is derived from an EMBL/GenBank/DDBJ whole genome shotgun (WGS) entry which is preliminary data.</text>
</comment>
<dbReference type="InterPro" id="IPR036271">
    <property type="entry name" value="Tet_transcr_reg_TetR-rel_C_sf"/>
</dbReference>
<evidence type="ECO:0000256" key="3">
    <source>
        <dbReference type="SAM" id="MobiDB-lite"/>
    </source>
</evidence>
<protein>
    <submittedName>
        <fullName evidence="5">TetR family transcriptional regulator</fullName>
    </submittedName>
</protein>
<evidence type="ECO:0000259" key="4">
    <source>
        <dbReference type="PROSITE" id="PS50977"/>
    </source>
</evidence>
<sequence length="219" mass="23812">MNPELSTTSTLTRSYRGQSQEQRRAERRSRLIAGAIAVYGERGYHQATVKAVCEAAGLTERYFYESFANSEALLIDSYNAVTYGVLGEILRAGEAAGRGQVARSRAMLHAYFAALQREPQSARVFLVEIRGVSRAVDQAFDASLRAIGREVARVMVAGAADDELLQAGVIGGVIHIALRWIEDGYQPPIDSAVETAQRLGAALAISPRGRTRRRAAQTT</sequence>
<keyword evidence="1 2" id="KW-0238">DNA-binding</keyword>
<dbReference type="GO" id="GO:0003700">
    <property type="term" value="F:DNA-binding transcription factor activity"/>
    <property type="evidence" value="ECO:0007669"/>
    <property type="project" value="TreeGrafter"/>
</dbReference>
<dbReference type="AlphaFoldDB" id="A0A422QEB8"/>
<dbReference type="InterPro" id="IPR050109">
    <property type="entry name" value="HTH-type_TetR-like_transc_reg"/>
</dbReference>
<evidence type="ECO:0000313" key="6">
    <source>
        <dbReference type="Proteomes" id="UP000283254"/>
    </source>
</evidence>
<reference evidence="5" key="1">
    <citation type="submission" date="2014-10" db="EMBL/GenBank/DDBJ databases">
        <title>Massilia sp. genome.</title>
        <authorList>
            <person name="Xu B."/>
            <person name="Dai L."/>
            <person name="Huang Z."/>
        </authorList>
    </citation>
    <scope>NUCLEOTIDE SEQUENCE [LARGE SCALE GENOMIC DNA]</scope>
    <source>
        <strain evidence="5">CFS-1</strain>
    </source>
</reference>
<dbReference type="SUPFAM" id="SSF46689">
    <property type="entry name" value="Homeodomain-like"/>
    <property type="match status" value="1"/>
</dbReference>
<evidence type="ECO:0000256" key="2">
    <source>
        <dbReference type="PROSITE-ProRule" id="PRU00335"/>
    </source>
</evidence>
<evidence type="ECO:0000313" key="5">
    <source>
        <dbReference type="EMBL" id="RNF28347.1"/>
    </source>
</evidence>
<keyword evidence="6" id="KW-1185">Reference proteome</keyword>
<dbReference type="Pfam" id="PF00440">
    <property type="entry name" value="TetR_N"/>
    <property type="match status" value="1"/>
</dbReference>
<dbReference type="SUPFAM" id="SSF48498">
    <property type="entry name" value="Tetracyclin repressor-like, C-terminal domain"/>
    <property type="match status" value="1"/>
</dbReference>
<proteinExistence type="predicted"/>
<dbReference type="InterPro" id="IPR009057">
    <property type="entry name" value="Homeodomain-like_sf"/>
</dbReference>
<dbReference type="PROSITE" id="PS50977">
    <property type="entry name" value="HTH_TETR_2"/>
    <property type="match status" value="1"/>
</dbReference>
<organism evidence="5 6">
    <name type="scientific">Massilia aurea</name>
    <dbReference type="NCBI Taxonomy" id="373040"/>
    <lineage>
        <taxon>Bacteria</taxon>
        <taxon>Pseudomonadati</taxon>
        <taxon>Pseudomonadota</taxon>
        <taxon>Betaproteobacteria</taxon>
        <taxon>Burkholderiales</taxon>
        <taxon>Oxalobacteraceae</taxon>
        <taxon>Telluria group</taxon>
        <taxon>Massilia</taxon>
    </lineage>
</organism>
<dbReference type="PRINTS" id="PR00455">
    <property type="entry name" value="HTHTETR"/>
</dbReference>
<feature type="domain" description="HTH tetR-type" evidence="4">
    <location>
        <begin position="25"/>
        <end position="85"/>
    </location>
</feature>
<dbReference type="EMBL" id="JSAB01000354">
    <property type="protein sequence ID" value="RNF28347.1"/>
    <property type="molecule type" value="Genomic_DNA"/>
</dbReference>
<dbReference type="GO" id="GO:0000976">
    <property type="term" value="F:transcription cis-regulatory region binding"/>
    <property type="evidence" value="ECO:0007669"/>
    <property type="project" value="TreeGrafter"/>
</dbReference>